<keyword evidence="1" id="KW-0732">Signal</keyword>
<evidence type="ECO:0000256" key="1">
    <source>
        <dbReference type="SAM" id="SignalP"/>
    </source>
</evidence>
<dbReference type="Pfam" id="PF02230">
    <property type="entry name" value="Abhydrolase_2"/>
    <property type="match status" value="1"/>
</dbReference>
<dbReference type="EMBL" id="VLNR01000016">
    <property type="protein sequence ID" value="TSE09109.1"/>
    <property type="molecule type" value="Genomic_DNA"/>
</dbReference>
<evidence type="ECO:0000313" key="3">
    <source>
        <dbReference type="EMBL" id="TSE09109.1"/>
    </source>
</evidence>
<dbReference type="Proteomes" id="UP000318833">
    <property type="component" value="Unassembled WGS sequence"/>
</dbReference>
<dbReference type="Gene3D" id="3.40.50.1820">
    <property type="entry name" value="alpha/beta hydrolase"/>
    <property type="match status" value="1"/>
</dbReference>
<protein>
    <recommendedName>
        <fullName evidence="2">Phospholipase/carboxylesterase/thioesterase domain-containing protein</fullName>
    </recommendedName>
</protein>
<feature type="chain" id="PRO_5022219207" description="Phospholipase/carboxylesterase/thioesterase domain-containing protein" evidence="1">
    <location>
        <begin position="19"/>
        <end position="400"/>
    </location>
</feature>
<dbReference type="InterPro" id="IPR003140">
    <property type="entry name" value="PLipase/COase/thioEstase"/>
</dbReference>
<comment type="caution">
    <text evidence="3">The sequence shown here is derived from an EMBL/GenBank/DDBJ whole genome shotgun (WGS) entry which is preliminary data.</text>
</comment>
<dbReference type="RefSeq" id="WP_143916288.1">
    <property type="nucleotide sequence ID" value="NZ_CANMIK010000016.1"/>
</dbReference>
<dbReference type="OrthoDB" id="9764953at2"/>
<feature type="signal peptide" evidence="1">
    <location>
        <begin position="1"/>
        <end position="18"/>
    </location>
</feature>
<accession>A0A554VLP9</accession>
<sequence length="400" mass="46548">MKLKVSVFLLGFIVLGNAQDTFEIGKIIDSIKISESTKETFALYLPQSFNHTQPSSVVYIFDPAARGKVGIKPFIKASERYNYILVCSNNTRNGPYERNFDITDRLFDFTFSNFQIRENQVFLAGFSGGSRLASTIAVLTNKIAGVVACGAGFSSNPNHVPSTQKFSYAAICGNEDMNYVEMIKTKRYLQNFNFTQTLITYNGNHSWPHEEEILKAFDWLEIQAYKKGKKTKTDEQIYKSYQSNYAVAVEAEKNERRLQTIENYQRLLDTYQSFYDLDSIKTKLKNLKKDKLYIKTINSLSKVLEEEIKQTDKFNLRFSEDYKNPKKVNFSWWERELGKLRKLENSKDSEIQKMGMRMRYKIFARAYEKSSPNLNQVNRLENNFVIQSVRWFIQNLIKNG</sequence>
<dbReference type="InterPro" id="IPR029058">
    <property type="entry name" value="AB_hydrolase_fold"/>
</dbReference>
<gene>
    <name evidence="3" type="ORF">FOF46_09560</name>
</gene>
<dbReference type="SUPFAM" id="SSF53474">
    <property type="entry name" value="alpha/beta-Hydrolases"/>
    <property type="match status" value="1"/>
</dbReference>
<dbReference type="GO" id="GO:0016787">
    <property type="term" value="F:hydrolase activity"/>
    <property type="evidence" value="ECO:0007669"/>
    <property type="project" value="InterPro"/>
</dbReference>
<name>A0A554VLP9_9FLAO</name>
<reference evidence="3 4" key="1">
    <citation type="submission" date="2019-07" db="EMBL/GenBank/DDBJ databases">
        <title>The draft genome sequence of Aquimarina algiphila M91.</title>
        <authorList>
            <person name="Meng X."/>
        </authorList>
    </citation>
    <scope>NUCLEOTIDE SEQUENCE [LARGE SCALE GENOMIC DNA]</scope>
    <source>
        <strain evidence="3 4">M91</strain>
    </source>
</reference>
<keyword evidence="4" id="KW-1185">Reference proteome</keyword>
<dbReference type="AlphaFoldDB" id="A0A554VLP9"/>
<evidence type="ECO:0000313" key="4">
    <source>
        <dbReference type="Proteomes" id="UP000318833"/>
    </source>
</evidence>
<feature type="domain" description="Phospholipase/carboxylesterase/thioesterase" evidence="2">
    <location>
        <begin position="111"/>
        <end position="210"/>
    </location>
</feature>
<evidence type="ECO:0000259" key="2">
    <source>
        <dbReference type="Pfam" id="PF02230"/>
    </source>
</evidence>
<organism evidence="3 4">
    <name type="scientific">Aquimarina algiphila</name>
    <dbReference type="NCBI Taxonomy" id="2047982"/>
    <lineage>
        <taxon>Bacteria</taxon>
        <taxon>Pseudomonadati</taxon>
        <taxon>Bacteroidota</taxon>
        <taxon>Flavobacteriia</taxon>
        <taxon>Flavobacteriales</taxon>
        <taxon>Flavobacteriaceae</taxon>
        <taxon>Aquimarina</taxon>
    </lineage>
</organism>
<proteinExistence type="predicted"/>